<dbReference type="RefSeq" id="WP_377712474.1">
    <property type="nucleotide sequence ID" value="NZ_JBHTJM010000002.1"/>
</dbReference>
<evidence type="ECO:0000313" key="1">
    <source>
        <dbReference type="EMBL" id="MFD0962621.1"/>
    </source>
</evidence>
<dbReference type="NCBIfam" id="TIGR01549">
    <property type="entry name" value="HAD-SF-IA-v1"/>
    <property type="match status" value="1"/>
</dbReference>
<proteinExistence type="predicted"/>
<organism evidence="1 2">
    <name type="scientific">Pseudofulvibacter geojedonensis</name>
    <dbReference type="NCBI Taxonomy" id="1123758"/>
    <lineage>
        <taxon>Bacteria</taxon>
        <taxon>Pseudomonadati</taxon>
        <taxon>Bacteroidota</taxon>
        <taxon>Flavobacteriia</taxon>
        <taxon>Flavobacteriales</taxon>
        <taxon>Flavobacteriaceae</taxon>
        <taxon>Pseudofulvibacter</taxon>
    </lineage>
</organism>
<dbReference type="Proteomes" id="UP001596997">
    <property type="component" value="Unassembled WGS sequence"/>
</dbReference>
<dbReference type="InterPro" id="IPR036412">
    <property type="entry name" value="HAD-like_sf"/>
</dbReference>
<dbReference type="EMBL" id="JBHTJM010000002">
    <property type="protein sequence ID" value="MFD0962621.1"/>
    <property type="molecule type" value="Genomic_DNA"/>
</dbReference>
<reference evidence="2" key="1">
    <citation type="journal article" date="2019" name="Int. J. Syst. Evol. Microbiol.">
        <title>The Global Catalogue of Microorganisms (GCM) 10K type strain sequencing project: providing services to taxonomists for standard genome sequencing and annotation.</title>
        <authorList>
            <consortium name="The Broad Institute Genomics Platform"/>
            <consortium name="The Broad Institute Genome Sequencing Center for Infectious Disease"/>
            <person name="Wu L."/>
            <person name="Ma J."/>
        </authorList>
    </citation>
    <scope>NUCLEOTIDE SEQUENCE [LARGE SCALE GENOMIC DNA]</scope>
    <source>
        <strain evidence="2">CCUG 62114</strain>
    </source>
</reference>
<dbReference type="PANTHER" id="PTHR46191:SF2">
    <property type="entry name" value="HALOACID DEHALOGENASE-LIKE HYDROLASE DOMAIN-CONTAINING PROTEIN 3"/>
    <property type="match status" value="1"/>
</dbReference>
<keyword evidence="1" id="KW-0378">Hydrolase</keyword>
<dbReference type="EC" id="3.1.3.-" evidence="1"/>
<comment type="caution">
    <text evidence="1">The sequence shown here is derived from an EMBL/GenBank/DDBJ whole genome shotgun (WGS) entry which is preliminary data.</text>
</comment>
<dbReference type="Pfam" id="PF00702">
    <property type="entry name" value="Hydrolase"/>
    <property type="match status" value="1"/>
</dbReference>
<sequence>MIKAVVFDAANTLIYKPEVYKAYLNVLVGSGFDIDMKKFMFHHKLISECVFFPDVTGEEFYKKFNSELLLSLGIIPKEQLLKDIFYACKNLPWEIYDDVAELKEIDLPLFVFSNFNKNLIKLLSSLLGVEFKAYAISEELGVAKPNEKFYKKAISLTGFQPEELLYIGDSIKLDMIPAKECNMNSVLIDREGFYSNYNKSIKSFQEIKDYLKA</sequence>
<evidence type="ECO:0000313" key="2">
    <source>
        <dbReference type="Proteomes" id="UP001596997"/>
    </source>
</evidence>
<protein>
    <submittedName>
        <fullName evidence="1">HAD family hydrolase</fullName>
        <ecNumber evidence="1">3.1.3.-</ecNumber>
    </submittedName>
</protein>
<dbReference type="Gene3D" id="1.10.150.660">
    <property type="match status" value="1"/>
</dbReference>
<dbReference type="SFLD" id="SFLDG01129">
    <property type="entry name" value="C1.5:_HAD__Beta-PGM__Phosphata"/>
    <property type="match status" value="1"/>
</dbReference>
<dbReference type="Gene3D" id="3.40.50.1000">
    <property type="entry name" value="HAD superfamily/HAD-like"/>
    <property type="match status" value="1"/>
</dbReference>
<gene>
    <name evidence="1" type="ORF">ACFQ1O_01230</name>
</gene>
<dbReference type="InterPro" id="IPR051828">
    <property type="entry name" value="HAD-like_hydrolase_domain"/>
</dbReference>
<dbReference type="InterPro" id="IPR023214">
    <property type="entry name" value="HAD_sf"/>
</dbReference>
<keyword evidence="2" id="KW-1185">Reference proteome</keyword>
<dbReference type="SFLD" id="SFLDS00003">
    <property type="entry name" value="Haloacid_Dehalogenase"/>
    <property type="match status" value="1"/>
</dbReference>
<name>A0ABW3HYL9_9FLAO</name>
<dbReference type="InterPro" id="IPR006439">
    <property type="entry name" value="HAD-SF_hydro_IA"/>
</dbReference>
<dbReference type="SUPFAM" id="SSF56784">
    <property type="entry name" value="HAD-like"/>
    <property type="match status" value="1"/>
</dbReference>
<dbReference type="GO" id="GO:0016787">
    <property type="term" value="F:hydrolase activity"/>
    <property type="evidence" value="ECO:0007669"/>
    <property type="project" value="UniProtKB-KW"/>
</dbReference>
<dbReference type="PANTHER" id="PTHR46191">
    <property type="match status" value="1"/>
</dbReference>
<accession>A0ABW3HYL9</accession>